<dbReference type="InterPro" id="IPR045863">
    <property type="entry name" value="CorA_TM1_TM2"/>
</dbReference>
<feature type="transmembrane region" description="Helical" evidence="6">
    <location>
        <begin position="238"/>
        <end position="258"/>
    </location>
</feature>
<evidence type="ECO:0000256" key="2">
    <source>
        <dbReference type="ARBA" id="ARBA00009765"/>
    </source>
</evidence>
<dbReference type="SUPFAM" id="SSF144083">
    <property type="entry name" value="Magnesium transport protein CorA, transmembrane region"/>
    <property type="match status" value="1"/>
</dbReference>
<evidence type="ECO:0000256" key="1">
    <source>
        <dbReference type="ARBA" id="ARBA00004141"/>
    </source>
</evidence>
<sequence>MNYIRYNDPQNLNLPKYVIESLTDRRELAHIRSLDSKTYIILTVPKDETATERLCVETDGTEITVYVKENLDNLLHQKPDSFPELVLSILKTYEHLINDISQRIDHFENIMDSGISKENIKNFFGMSRKLIFYQTGINAIGDISRYITEEKYTPLWNETYASDFTNIRIEINQLDQNIEMYQQIIDSMMNVSDSLFSNKLNKTMKTLTSITLILSIPTFITSFYGMNINLPFQDHPHALLIVFIMSLSITVITVIYLYRHDLL</sequence>
<dbReference type="SUPFAM" id="SSF143865">
    <property type="entry name" value="CorA soluble domain-like"/>
    <property type="match status" value="1"/>
</dbReference>
<dbReference type="AlphaFoldDB" id="A0A7G9RWD4"/>
<evidence type="ECO:0000256" key="3">
    <source>
        <dbReference type="ARBA" id="ARBA00022692"/>
    </source>
</evidence>
<protein>
    <submittedName>
        <fullName evidence="7">Magnesium transporter CorA family protein</fullName>
    </submittedName>
</protein>
<dbReference type="GO" id="GO:0016020">
    <property type="term" value="C:membrane"/>
    <property type="evidence" value="ECO:0007669"/>
    <property type="project" value="UniProtKB-SubCell"/>
</dbReference>
<dbReference type="Gene3D" id="1.20.58.340">
    <property type="entry name" value="Magnesium transport protein CorA, transmembrane region"/>
    <property type="match status" value="2"/>
</dbReference>
<gene>
    <name evidence="7" type="ORF">H9L01_05820</name>
</gene>
<evidence type="ECO:0000313" key="7">
    <source>
        <dbReference type="EMBL" id="QNN59909.1"/>
    </source>
</evidence>
<dbReference type="InterPro" id="IPR045861">
    <property type="entry name" value="CorA_cytoplasmic_dom"/>
</dbReference>
<dbReference type="Pfam" id="PF01544">
    <property type="entry name" value="CorA"/>
    <property type="match status" value="1"/>
</dbReference>
<dbReference type="PANTHER" id="PTHR47891:SF2">
    <property type="entry name" value="MAGNESIUM AND COBALT TRANSPORTER"/>
    <property type="match status" value="1"/>
</dbReference>
<evidence type="ECO:0000256" key="5">
    <source>
        <dbReference type="ARBA" id="ARBA00023136"/>
    </source>
</evidence>
<dbReference type="InterPro" id="IPR002523">
    <property type="entry name" value="MgTranspt_CorA/ZnTranspt_ZntB"/>
</dbReference>
<dbReference type="EMBL" id="CP060715">
    <property type="protein sequence ID" value="QNN59909.1"/>
    <property type="molecule type" value="Genomic_DNA"/>
</dbReference>
<dbReference type="CDD" id="cd12827">
    <property type="entry name" value="EcCorA_ZntB-like_u2"/>
    <property type="match status" value="1"/>
</dbReference>
<keyword evidence="4 6" id="KW-1133">Transmembrane helix</keyword>
<dbReference type="InterPro" id="IPR047199">
    <property type="entry name" value="CorA-like"/>
</dbReference>
<dbReference type="RefSeq" id="WP_187533043.1">
    <property type="nucleotide sequence ID" value="NZ_CBCSHU010000002.1"/>
</dbReference>
<keyword evidence="3 6" id="KW-0812">Transmembrane</keyword>
<keyword evidence="8" id="KW-1185">Reference proteome</keyword>
<evidence type="ECO:0000256" key="4">
    <source>
        <dbReference type="ARBA" id="ARBA00022989"/>
    </source>
</evidence>
<name>A0A7G9RWD4_9FIRM</name>
<evidence type="ECO:0000313" key="8">
    <source>
        <dbReference type="Proteomes" id="UP000515928"/>
    </source>
</evidence>
<dbReference type="PANTHER" id="PTHR47891">
    <property type="entry name" value="TRANSPORTER-RELATED"/>
    <property type="match status" value="1"/>
</dbReference>
<evidence type="ECO:0000256" key="6">
    <source>
        <dbReference type="SAM" id="Phobius"/>
    </source>
</evidence>
<keyword evidence="5 6" id="KW-0472">Membrane</keyword>
<dbReference type="GO" id="GO:0046873">
    <property type="term" value="F:metal ion transmembrane transporter activity"/>
    <property type="evidence" value="ECO:0007669"/>
    <property type="project" value="InterPro"/>
</dbReference>
<feature type="transmembrane region" description="Helical" evidence="6">
    <location>
        <begin position="207"/>
        <end position="226"/>
    </location>
</feature>
<proteinExistence type="inferred from homology"/>
<accession>A0A7G9RWD4</accession>
<comment type="similarity">
    <text evidence="2">Belongs to the CorA metal ion transporter (MIT) (TC 1.A.35) family.</text>
</comment>
<organism evidence="7 8">
    <name type="scientific">Erysipelothrix inopinata</name>
    <dbReference type="NCBI Taxonomy" id="225084"/>
    <lineage>
        <taxon>Bacteria</taxon>
        <taxon>Bacillati</taxon>
        <taxon>Bacillota</taxon>
        <taxon>Erysipelotrichia</taxon>
        <taxon>Erysipelotrichales</taxon>
        <taxon>Erysipelotrichaceae</taxon>
        <taxon>Erysipelothrix</taxon>
    </lineage>
</organism>
<dbReference type="Proteomes" id="UP000515928">
    <property type="component" value="Chromosome"/>
</dbReference>
<reference evidence="7 8" key="1">
    <citation type="submission" date="2020-08" db="EMBL/GenBank/DDBJ databases">
        <title>Genome sequence of Erysipelothrix inopinata DSM 15511T.</title>
        <authorList>
            <person name="Hyun D.-W."/>
            <person name="Bae J.-W."/>
        </authorList>
    </citation>
    <scope>NUCLEOTIDE SEQUENCE [LARGE SCALE GENOMIC DNA]</scope>
    <source>
        <strain evidence="7 8">DSM 15511</strain>
    </source>
</reference>
<comment type="subcellular location">
    <subcellularLocation>
        <location evidence="1">Membrane</location>
        <topology evidence="1">Multi-pass membrane protein</topology>
    </subcellularLocation>
</comment>
<dbReference type="KEGG" id="eio:H9L01_05820"/>